<dbReference type="Proteomes" id="UP000019439">
    <property type="component" value="Chromosome"/>
</dbReference>
<evidence type="ECO:0000256" key="1">
    <source>
        <dbReference type="ARBA" id="ARBA00000971"/>
    </source>
</evidence>
<dbReference type="GO" id="GO:0015031">
    <property type="term" value="P:protein transport"/>
    <property type="evidence" value="ECO:0007669"/>
    <property type="project" value="UniProtKB-UniRule"/>
</dbReference>
<dbReference type="NCBIfam" id="TIGR00115">
    <property type="entry name" value="tig"/>
    <property type="match status" value="1"/>
</dbReference>
<dbReference type="SUPFAM" id="SSF54534">
    <property type="entry name" value="FKBP-like"/>
    <property type="match status" value="1"/>
</dbReference>
<evidence type="ECO:0000256" key="3">
    <source>
        <dbReference type="ARBA" id="ARBA00013194"/>
    </source>
</evidence>
<dbReference type="PIRSF" id="PIRSF003095">
    <property type="entry name" value="Trigger_factor"/>
    <property type="match status" value="1"/>
</dbReference>
<dbReference type="Gene3D" id="1.10.3120.10">
    <property type="entry name" value="Trigger factor, C-terminal domain"/>
    <property type="match status" value="1"/>
</dbReference>
<evidence type="ECO:0000256" key="14">
    <source>
        <dbReference type="RuleBase" id="RU003914"/>
    </source>
</evidence>
<dbReference type="InterPro" id="IPR027304">
    <property type="entry name" value="Trigger_fact/SurA_dom_sf"/>
</dbReference>
<dbReference type="PROSITE" id="PS50059">
    <property type="entry name" value="FKBP_PPIASE"/>
    <property type="match status" value="1"/>
</dbReference>
<dbReference type="FunFam" id="1.10.3120.10:FF:000001">
    <property type="entry name" value="Trigger factor"/>
    <property type="match status" value="1"/>
</dbReference>
<dbReference type="Pfam" id="PF05698">
    <property type="entry name" value="Trigger_C"/>
    <property type="match status" value="1"/>
</dbReference>
<dbReference type="EMBL" id="CQBK01000009">
    <property type="protein sequence ID" value="CNH75982.1"/>
    <property type="molecule type" value="Genomic_DNA"/>
</dbReference>
<dbReference type="KEGG" id="ysi:BF17_13195"/>
<dbReference type="GO" id="GO:0043022">
    <property type="term" value="F:ribosome binding"/>
    <property type="evidence" value="ECO:0007669"/>
    <property type="project" value="TreeGrafter"/>
</dbReference>
<evidence type="ECO:0000256" key="12">
    <source>
        <dbReference type="HAMAP-Rule" id="MF_00303"/>
    </source>
</evidence>
<dbReference type="PANTHER" id="PTHR30560">
    <property type="entry name" value="TRIGGER FACTOR CHAPERONE AND PEPTIDYL-PROLYL CIS/TRANS ISOMERASE"/>
    <property type="match status" value="1"/>
</dbReference>
<evidence type="ECO:0000256" key="7">
    <source>
        <dbReference type="ARBA" id="ARBA00023110"/>
    </source>
</evidence>
<evidence type="ECO:0000259" key="15">
    <source>
        <dbReference type="PROSITE" id="PS50059"/>
    </source>
</evidence>
<evidence type="ECO:0000256" key="13">
    <source>
        <dbReference type="PROSITE-ProRule" id="PRU00277"/>
    </source>
</evidence>
<dbReference type="EMBL" id="CP007230">
    <property type="protein sequence ID" value="AHK20167.1"/>
    <property type="molecule type" value="Genomic_DNA"/>
</dbReference>
<reference evidence="16 18" key="1">
    <citation type="journal article" date="2014" name="Genome Announc.">
        <title>Genome Sequence of Yersinia similis Y228T, a Member of the Yersinia pseudotuberculosis Complex.</title>
        <authorList>
            <person name="Sprague L.D."/>
            <person name="Neubauer H."/>
        </authorList>
    </citation>
    <scope>NUCLEOTIDE SEQUENCE [LARGE SCALE GENOMIC DNA]</scope>
    <source>
        <strain evidence="16 18">228</strain>
    </source>
</reference>
<dbReference type="GO" id="GO:0051301">
    <property type="term" value="P:cell division"/>
    <property type="evidence" value="ECO:0007669"/>
    <property type="project" value="UniProtKB-KW"/>
</dbReference>
<dbReference type="GO" id="GO:0044183">
    <property type="term" value="F:protein folding chaperone"/>
    <property type="evidence" value="ECO:0007669"/>
    <property type="project" value="TreeGrafter"/>
</dbReference>
<organism evidence="17 19">
    <name type="scientific">Yersinia similis</name>
    <dbReference type="NCBI Taxonomy" id="367190"/>
    <lineage>
        <taxon>Bacteria</taxon>
        <taxon>Pseudomonadati</taxon>
        <taxon>Pseudomonadota</taxon>
        <taxon>Gammaproteobacteria</taxon>
        <taxon>Enterobacterales</taxon>
        <taxon>Yersiniaceae</taxon>
        <taxon>Yersinia</taxon>
    </lineage>
</organism>
<dbReference type="InterPro" id="IPR037041">
    <property type="entry name" value="Trigger_fac_C_sf"/>
</dbReference>
<dbReference type="Pfam" id="PF05697">
    <property type="entry name" value="Trigger_N"/>
    <property type="match status" value="1"/>
</dbReference>
<dbReference type="PATRIC" id="fig|367190.3.peg.2566"/>
<dbReference type="GO" id="GO:0005737">
    <property type="term" value="C:cytoplasm"/>
    <property type="evidence" value="ECO:0007669"/>
    <property type="project" value="UniProtKB-SubCell"/>
</dbReference>
<dbReference type="InterPro" id="IPR008880">
    <property type="entry name" value="Trigger_fac_C"/>
</dbReference>
<evidence type="ECO:0000313" key="19">
    <source>
        <dbReference type="Proteomes" id="UP000038204"/>
    </source>
</evidence>
<dbReference type="Gene3D" id="3.30.70.1050">
    <property type="entry name" value="Trigger factor ribosome-binding domain"/>
    <property type="match status" value="1"/>
</dbReference>
<keyword evidence="10 12" id="KW-0131">Cell cycle</keyword>
<keyword evidence="6 12" id="KW-0132">Cell division</keyword>
<feature type="domain" description="PPIase FKBP-type" evidence="15">
    <location>
        <begin position="161"/>
        <end position="246"/>
    </location>
</feature>
<accession>A0A0T9PPK2</accession>
<dbReference type="InterPro" id="IPR001179">
    <property type="entry name" value="PPIase_FKBP_dom"/>
</dbReference>
<evidence type="ECO:0000256" key="10">
    <source>
        <dbReference type="ARBA" id="ARBA00023306"/>
    </source>
</evidence>
<comment type="catalytic activity">
    <reaction evidence="1 12 13">
        <text>[protein]-peptidylproline (omega=180) = [protein]-peptidylproline (omega=0)</text>
        <dbReference type="Rhea" id="RHEA:16237"/>
        <dbReference type="Rhea" id="RHEA-COMP:10747"/>
        <dbReference type="Rhea" id="RHEA-COMP:10748"/>
        <dbReference type="ChEBI" id="CHEBI:83833"/>
        <dbReference type="ChEBI" id="CHEBI:83834"/>
        <dbReference type="EC" id="5.2.1.8"/>
    </reaction>
</comment>
<evidence type="ECO:0000256" key="6">
    <source>
        <dbReference type="ARBA" id="ARBA00022618"/>
    </source>
</evidence>
<dbReference type="HAMAP" id="MF_00303">
    <property type="entry name" value="Trigger_factor_Tig"/>
    <property type="match status" value="1"/>
</dbReference>
<proteinExistence type="inferred from homology"/>
<keyword evidence="18" id="KW-1185">Reference proteome</keyword>
<comment type="subcellular location">
    <subcellularLocation>
        <location evidence="12">Cytoplasm</location>
    </subcellularLocation>
    <text evidence="12">About half TF is bound to the ribosome near the polypeptide exit tunnel while the other half is free in the cytoplasm.</text>
</comment>
<dbReference type="InterPro" id="IPR008881">
    <property type="entry name" value="Trigger_fac_ribosome-bd_bac"/>
</dbReference>
<protein>
    <recommendedName>
        <fullName evidence="4 12">Trigger factor</fullName>
        <shortName evidence="12">TF</shortName>
        <ecNumber evidence="3 12">5.2.1.8</ecNumber>
    </recommendedName>
    <alternativeName>
        <fullName evidence="11 12">PPIase</fullName>
    </alternativeName>
</protein>
<dbReference type="InterPro" id="IPR046357">
    <property type="entry name" value="PPIase_dom_sf"/>
</dbReference>
<dbReference type="Proteomes" id="UP000038204">
    <property type="component" value="Unassembled WGS sequence"/>
</dbReference>
<gene>
    <name evidence="12 17" type="primary">tig</name>
    <name evidence="16" type="ORF">BF17_13195</name>
    <name evidence="17" type="ORF">ERS008667_01439</name>
</gene>
<dbReference type="GO" id="GO:0051083">
    <property type="term" value="P:'de novo' cotranslational protein folding"/>
    <property type="evidence" value="ECO:0007669"/>
    <property type="project" value="TreeGrafter"/>
</dbReference>
<evidence type="ECO:0000256" key="9">
    <source>
        <dbReference type="ARBA" id="ARBA00023235"/>
    </source>
</evidence>
<evidence type="ECO:0000313" key="18">
    <source>
        <dbReference type="Proteomes" id="UP000019439"/>
    </source>
</evidence>
<dbReference type="EC" id="5.2.1.8" evidence="3 12"/>
<keyword evidence="5 12" id="KW-0963">Cytoplasm</keyword>
<dbReference type="Gene3D" id="3.10.50.40">
    <property type="match status" value="1"/>
</dbReference>
<evidence type="ECO:0000256" key="8">
    <source>
        <dbReference type="ARBA" id="ARBA00023186"/>
    </source>
</evidence>
<dbReference type="SUPFAM" id="SSF102735">
    <property type="entry name" value="Trigger factor ribosome-binding domain"/>
    <property type="match status" value="1"/>
</dbReference>
<dbReference type="AlphaFoldDB" id="A0A0T9PPK2"/>
<dbReference type="PANTHER" id="PTHR30560:SF3">
    <property type="entry name" value="TRIGGER FACTOR-LIKE PROTEIN TIG, CHLOROPLASTIC"/>
    <property type="match status" value="1"/>
</dbReference>
<evidence type="ECO:0000256" key="4">
    <source>
        <dbReference type="ARBA" id="ARBA00016902"/>
    </source>
</evidence>
<dbReference type="FunFam" id="3.10.50.40:FF:000001">
    <property type="entry name" value="Trigger factor"/>
    <property type="match status" value="1"/>
</dbReference>
<dbReference type="GeneID" id="96664464"/>
<evidence type="ECO:0000313" key="16">
    <source>
        <dbReference type="EMBL" id="AHK20167.1"/>
    </source>
</evidence>
<keyword evidence="7 12" id="KW-0697">Rotamase</keyword>
<dbReference type="GO" id="GO:0043335">
    <property type="term" value="P:protein unfolding"/>
    <property type="evidence" value="ECO:0007669"/>
    <property type="project" value="TreeGrafter"/>
</dbReference>
<evidence type="ECO:0000256" key="5">
    <source>
        <dbReference type="ARBA" id="ARBA00022490"/>
    </source>
</evidence>
<comment type="function">
    <text evidence="12">Involved in protein export. Acts as a chaperone by maintaining the newly synthesized protein in an open conformation. Functions as a peptidyl-prolyl cis-trans isomerase.</text>
</comment>
<evidence type="ECO:0000256" key="11">
    <source>
        <dbReference type="ARBA" id="ARBA00029986"/>
    </source>
</evidence>
<sequence>MQVSVETTQGLGRRVTITVAADSIEKAVKSELIKAAKNVRIDGFRKGHVPMNIVEQRYGSSVRQDVLGDLMQRNFVDAIIKEKINPAGAPNYVPGEYKQGEDFTYSVEFEVYPEVELKDLESIEVEKPVVEVNDADVDTMLETLRKQQATWKETDAAATAEDRATLDFTGSIDGEEFEGGKATDFVLAMGQGRMIPGFEDGVIGHKAGEEFTIDVNFPEDYHAENLKGKSAKFAIVLKKVEVRELPELTEEFIKRFGVADGSLAGLRAEVRKNMERELKGAVRNRVKTQAIDGLVSANNIDVPTALVDGEIDVLRRQAAQRFGGNEKQAAELPRELFEEQAKRRVVVGLLLGEVISQHELTADEDRVKALIEEMASAYEDPQEVIEFYSKNKELMNNMRNVALEEQAVETLLAKAKVTEKPTTFSELMNQTTAA</sequence>
<evidence type="ECO:0000256" key="2">
    <source>
        <dbReference type="ARBA" id="ARBA00005464"/>
    </source>
</evidence>
<dbReference type="FunFam" id="3.30.70.1050:FF:000001">
    <property type="entry name" value="Trigger factor"/>
    <property type="match status" value="1"/>
</dbReference>
<dbReference type="Pfam" id="PF00254">
    <property type="entry name" value="FKBP_C"/>
    <property type="match status" value="1"/>
</dbReference>
<name>A0A0T9PPK2_9GAMM</name>
<reference evidence="17 19" key="2">
    <citation type="submission" date="2015-03" db="EMBL/GenBank/DDBJ databases">
        <authorList>
            <person name="Murphy D."/>
        </authorList>
    </citation>
    <scope>NUCLEOTIDE SEQUENCE [LARGE SCALE GENOMIC DNA]</scope>
    <source>
        <strain evidence="17 19">Y233</strain>
    </source>
</reference>
<keyword evidence="9 12" id="KW-0413">Isomerase</keyword>
<dbReference type="SUPFAM" id="SSF109998">
    <property type="entry name" value="Triger factor/SurA peptide-binding domain-like"/>
    <property type="match status" value="1"/>
</dbReference>
<comment type="similarity">
    <text evidence="2 12 14">Belongs to the FKBP-type PPIase family. Tig subfamily.</text>
</comment>
<dbReference type="RefSeq" id="WP_025382835.1">
    <property type="nucleotide sequence ID" value="NZ_CABIHS010000240.1"/>
</dbReference>
<dbReference type="InterPro" id="IPR036611">
    <property type="entry name" value="Trigger_fac_ribosome-bd_sf"/>
</dbReference>
<comment type="domain">
    <text evidence="12">Consists of 3 domains; the N-terminus binds the ribosome, the middle domain has PPIase activity, while the C-terminus has intrinsic chaperone activity on its own.</text>
</comment>
<keyword evidence="8 12" id="KW-0143">Chaperone</keyword>
<evidence type="ECO:0000313" key="17">
    <source>
        <dbReference type="EMBL" id="CNH75982.1"/>
    </source>
</evidence>
<dbReference type="InterPro" id="IPR005215">
    <property type="entry name" value="Trig_fac"/>
</dbReference>
<dbReference type="GO" id="GO:0003755">
    <property type="term" value="F:peptidyl-prolyl cis-trans isomerase activity"/>
    <property type="evidence" value="ECO:0007669"/>
    <property type="project" value="UniProtKB-UniRule"/>
</dbReference>